<dbReference type="Proteomes" id="UP001314170">
    <property type="component" value="Unassembled WGS sequence"/>
</dbReference>
<dbReference type="EMBL" id="CAWUPB010000994">
    <property type="protein sequence ID" value="CAK7335448.1"/>
    <property type="molecule type" value="Genomic_DNA"/>
</dbReference>
<reference evidence="1 2" key="1">
    <citation type="submission" date="2024-01" db="EMBL/GenBank/DDBJ databases">
        <authorList>
            <person name="Waweru B."/>
        </authorList>
    </citation>
    <scope>NUCLEOTIDE SEQUENCE [LARGE SCALE GENOMIC DNA]</scope>
</reference>
<evidence type="ECO:0000313" key="1">
    <source>
        <dbReference type="EMBL" id="CAK7335448.1"/>
    </source>
</evidence>
<gene>
    <name evidence="1" type="ORF">DCAF_LOCUS10442</name>
</gene>
<name>A0AAV1RHD9_9ROSI</name>
<evidence type="ECO:0000313" key="2">
    <source>
        <dbReference type="Proteomes" id="UP001314170"/>
    </source>
</evidence>
<keyword evidence="2" id="KW-1185">Reference proteome</keyword>
<protein>
    <submittedName>
        <fullName evidence="1">Uncharacterized protein</fullName>
    </submittedName>
</protein>
<sequence>MVDVGSCLEGSGVIVEAAVASTQAHAYLIGLLMGVGVNYGRERASCRGRVRHKAWARGAVDGDIGCKWGYIGVVVERKETTDVWGEG</sequence>
<organism evidence="1 2">
    <name type="scientific">Dovyalis caffra</name>
    <dbReference type="NCBI Taxonomy" id="77055"/>
    <lineage>
        <taxon>Eukaryota</taxon>
        <taxon>Viridiplantae</taxon>
        <taxon>Streptophyta</taxon>
        <taxon>Embryophyta</taxon>
        <taxon>Tracheophyta</taxon>
        <taxon>Spermatophyta</taxon>
        <taxon>Magnoliopsida</taxon>
        <taxon>eudicotyledons</taxon>
        <taxon>Gunneridae</taxon>
        <taxon>Pentapetalae</taxon>
        <taxon>rosids</taxon>
        <taxon>fabids</taxon>
        <taxon>Malpighiales</taxon>
        <taxon>Salicaceae</taxon>
        <taxon>Flacourtieae</taxon>
        <taxon>Dovyalis</taxon>
    </lineage>
</organism>
<accession>A0AAV1RHD9</accession>
<comment type="caution">
    <text evidence="1">The sequence shown here is derived from an EMBL/GenBank/DDBJ whole genome shotgun (WGS) entry which is preliminary data.</text>
</comment>
<dbReference type="AlphaFoldDB" id="A0AAV1RHD9"/>
<proteinExistence type="predicted"/>